<dbReference type="PROSITE" id="PS00542">
    <property type="entry name" value="COMPLEX1_30K"/>
    <property type="match status" value="1"/>
</dbReference>
<comment type="subunit">
    <text evidence="3">NDH-1 is composed of 14 different subunits. Subunits NuoB, C, D, E, F, and G constitute the peripheral sector of the complex.</text>
</comment>
<comment type="function">
    <text evidence="3">NDH-1 shuttles electrons from NADH, via FMN and iron-sulfur (Fe-S) centers, to quinones in the respiratory chain. The immediate electron acceptor for the enzyme in this species is believed to be a menaquinone. Couples the redox reaction to proton translocation (for every two electrons transferred, four hydrogen ions are translocated across the cytoplasmic membrane), and thus conserves the redox energy in a proton gradient.</text>
</comment>
<evidence type="ECO:0000256" key="3">
    <source>
        <dbReference type="HAMAP-Rule" id="MF_01357"/>
    </source>
</evidence>
<evidence type="ECO:0000259" key="6">
    <source>
        <dbReference type="Pfam" id="PF00329"/>
    </source>
</evidence>
<evidence type="ECO:0000256" key="4">
    <source>
        <dbReference type="RuleBase" id="RU003456"/>
    </source>
</evidence>
<comment type="similarity">
    <text evidence="1 3 4">Belongs to the complex I 30 kDa subunit family.</text>
</comment>
<dbReference type="InterPro" id="IPR010218">
    <property type="entry name" value="NADH_DH_suC"/>
</dbReference>
<keyword evidence="3 5" id="KW-0874">Quinone</keyword>
<comment type="subcellular location">
    <subcellularLocation>
        <location evidence="3">Cell membrane</location>
        <topology evidence="3">Peripheral membrane protein</topology>
        <orientation evidence="3">Cytoplasmic side</orientation>
    </subcellularLocation>
</comment>
<keyword evidence="3" id="KW-1003">Cell membrane</keyword>
<keyword evidence="3 4" id="KW-1278">Translocase</keyword>
<evidence type="ECO:0000313" key="8">
    <source>
        <dbReference type="Proteomes" id="UP001623559"/>
    </source>
</evidence>
<dbReference type="HAMAP" id="MF_01357">
    <property type="entry name" value="NDH1_NuoC"/>
    <property type="match status" value="1"/>
</dbReference>
<dbReference type="PANTHER" id="PTHR10884">
    <property type="entry name" value="NADH DEHYDROGENASE UBIQUINONE IRON-SULFUR PROTEIN 3"/>
    <property type="match status" value="1"/>
</dbReference>
<dbReference type="Gene3D" id="3.30.460.80">
    <property type="entry name" value="NADH:ubiquinone oxidoreductase, 30kDa subunit"/>
    <property type="match status" value="1"/>
</dbReference>
<dbReference type="PANTHER" id="PTHR10884:SF14">
    <property type="entry name" value="NADH DEHYDROGENASE [UBIQUINONE] IRON-SULFUR PROTEIN 3, MITOCHONDRIAL"/>
    <property type="match status" value="1"/>
</dbReference>
<keyword evidence="3" id="KW-0472">Membrane</keyword>
<proteinExistence type="inferred from homology"/>
<evidence type="ECO:0000256" key="5">
    <source>
        <dbReference type="RuleBase" id="RU003582"/>
    </source>
</evidence>
<organism evidence="7 8">
    <name type="scientific">Aquirufa novilacunae</name>
    <dbReference type="NCBI Taxonomy" id="3139305"/>
    <lineage>
        <taxon>Bacteria</taxon>
        <taxon>Pseudomonadati</taxon>
        <taxon>Bacteroidota</taxon>
        <taxon>Cytophagia</taxon>
        <taxon>Cytophagales</taxon>
        <taxon>Flectobacillaceae</taxon>
        <taxon>Aquirufa</taxon>
    </lineage>
</organism>
<dbReference type="RefSeq" id="WP_406778653.1">
    <property type="nucleotide sequence ID" value="NZ_JBEWZG010000003.1"/>
</dbReference>
<evidence type="ECO:0000313" key="7">
    <source>
        <dbReference type="EMBL" id="MFL0207113.1"/>
    </source>
</evidence>
<dbReference type="SUPFAM" id="SSF143243">
    <property type="entry name" value="Nqo5-like"/>
    <property type="match status" value="1"/>
</dbReference>
<comment type="catalytic activity">
    <reaction evidence="3 5">
        <text>a quinone + NADH + 5 H(+)(in) = a quinol + NAD(+) + 4 H(+)(out)</text>
        <dbReference type="Rhea" id="RHEA:57888"/>
        <dbReference type="ChEBI" id="CHEBI:15378"/>
        <dbReference type="ChEBI" id="CHEBI:24646"/>
        <dbReference type="ChEBI" id="CHEBI:57540"/>
        <dbReference type="ChEBI" id="CHEBI:57945"/>
        <dbReference type="ChEBI" id="CHEBI:132124"/>
    </reaction>
</comment>
<reference evidence="7 8" key="1">
    <citation type="submission" date="2024-07" db="EMBL/GenBank/DDBJ databases">
        <authorList>
            <person name="Pitt A."/>
            <person name="Hahn M.W."/>
        </authorList>
    </citation>
    <scope>NUCLEOTIDE SEQUENCE [LARGE SCALE GENOMIC DNA]</scope>
    <source>
        <strain evidence="7 8">2-AUSEE-184A6</strain>
    </source>
</reference>
<evidence type="ECO:0000256" key="1">
    <source>
        <dbReference type="ARBA" id="ARBA00007569"/>
    </source>
</evidence>
<dbReference type="EMBL" id="JBEWZG010000003">
    <property type="protein sequence ID" value="MFL0207113.1"/>
    <property type="molecule type" value="Genomic_DNA"/>
</dbReference>
<dbReference type="Proteomes" id="UP001623559">
    <property type="component" value="Unassembled WGS sequence"/>
</dbReference>
<gene>
    <name evidence="3" type="primary">nuoC</name>
    <name evidence="7" type="ORF">V7S74_10175</name>
</gene>
<dbReference type="InterPro" id="IPR001268">
    <property type="entry name" value="NADH_UbQ_OxRdtase_30kDa_su"/>
</dbReference>
<keyword evidence="3 4" id="KW-0520">NAD</keyword>
<dbReference type="EC" id="7.1.1.-" evidence="3"/>
<dbReference type="InterPro" id="IPR020396">
    <property type="entry name" value="NADH_UbQ_OxRdtase_CS"/>
</dbReference>
<dbReference type="InterPro" id="IPR037232">
    <property type="entry name" value="NADH_quin_OxRdtase_su_C/D-like"/>
</dbReference>
<sequence>MDVASIKDLVQTQFQFEAEWEEEMGRLTLPAEHILPVCEFLWKNPSTYFDSLSCLTAIDQGPEAGKMEVIYTLYSIPNHVTLHLRVMLDREKPSVSSVSSVWRTADWHEREAFDFYGIQFEGHPDLRRILLPEDWEGHPLRKDYVEQTKYHGIQVKS</sequence>
<feature type="domain" description="NADH:ubiquinone oxidoreductase 30kDa subunit" evidence="6">
    <location>
        <begin position="28"/>
        <end position="147"/>
    </location>
</feature>
<accession>A0ABW8T0I8</accession>
<name>A0ABW8T0I8_9BACT</name>
<protein>
    <recommendedName>
        <fullName evidence="3">NADH-quinone oxidoreductase subunit C</fullName>
        <ecNumber evidence="3">7.1.1.-</ecNumber>
    </recommendedName>
    <alternativeName>
        <fullName evidence="3">NADH dehydrogenase I subunit C</fullName>
    </alternativeName>
    <alternativeName>
        <fullName evidence="3">NDH-1 subunit C</fullName>
    </alternativeName>
</protein>
<dbReference type="Pfam" id="PF00329">
    <property type="entry name" value="Complex1_30kDa"/>
    <property type="match status" value="1"/>
</dbReference>
<keyword evidence="2 3" id="KW-0813">Transport</keyword>
<dbReference type="NCBIfam" id="TIGR01961">
    <property type="entry name" value="NuoC_fam"/>
    <property type="match status" value="1"/>
</dbReference>
<evidence type="ECO:0000256" key="2">
    <source>
        <dbReference type="ARBA" id="ARBA00022448"/>
    </source>
</evidence>
<comment type="caution">
    <text evidence="7">The sequence shown here is derived from an EMBL/GenBank/DDBJ whole genome shotgun (WGS) entry which is preliminary data.</text>
</comment>